<sequence>MPDLMARALLPLLILLALQQLGSAGLIKAKAGLAPLMLAKAWEQSLASEGRPVKPWPWADTWPVAKLQVPSMGISQFVLAGDTGNALAFGPGHNLASAALGAAGPAMIGGHRDTHFQFLQHLRKGQRIVLQLPDGFLRHYRVKQMTVDTASGDMLWPNVGEQLLLVTCYPFDAFVTGGSERFVVTAEPESLPLQTLDALGGEPQRILL</sequence>
<dbReference type="InterPro" id="IPR005754">
    <property type="entry name" value="Sortase"/>
</dbReference>
<name>A0ABT3SRW5_9GAMM</name>
<accession>A0ABT3SRW5</accession>
<dbReference type="RefSeq" id="WP_279251697.1">
    <property type="nucleotide sequence ID" value="NZ_SHNP01000001.1"/>
</dbReference>
<dbReference type="Pfam" id="PF04203">
    <property type="entry name" value="Sortase"/>
    <property type="match status" value="1"/>
</dbReference>
<dbReference type="CDD" id="cd05828">
    <property type="entry name" value="Sortase_D_1"/>
    <property type="match status" value="1"/>
</dbReference>
<dbReference type="Proteomes" id="UP001143307">
    <property type="component" value="Unassembled WGS sequence"/>
</dbReference>
<dbReference type="EMBL" id="SHNP01000001">
    <property type="protein sequence ID" value="MCX2972716.1"/>
    <property type="molecule type" value="Genomic_DNA"/>
</dbReference>
<dbReference type="NCBIfam" id="TIGR03784">
    <property type="entry name" value="marine_sortase"/>
    <property type="match status" value="1"/>
</dbReference>
<dbReference type="InterPro" id="IPR041999">
    <property type="entry name" value="Sortase_D_1"/>
</dbReference>
<dbReference type="SUPFAM" id="SSF63817">
    <property type="entry name" value="Sortase"/>
    <property type="match status" value="1"/>
</dbReference>
<dbReference type="Gene3D" id="2.40.260.10">
    <property type="entry name" value="Sortase"/>
    <property type="match status" value="1"/>
</dbReference>
<dbReference type="InterPro" id="IPR022445">
    <property type="entry name" value="Sortase_proteobact_type"/>
</dbReference>
<comment type="caution">
    <text evidence="2">The sequence shown here is derived from an EMBL/GenBank/DDBJ whole genome shotgun (WGS) entry which is preliminary data.</text>
</comment>
<protein>
    <submittedName>
        <fullName evidence="2">Class GN sortase</fullName>
        <ecNumber evidence="2">3.4.22.-</ecNumber>
    </submittedName>
</protein>
<dbReference type="GO" id="GO:0016787">
    <property type="term" value="F:hydrolase activity"/>
    <property type="evidence" value="ECO:0007669"/>
    <property type="project" value="UniProtKB-KW"/>
</dbReference>
<keyword evidence="1 2" id="KW-0378">Hydrolase</keyword>
<evidence type="ECO:0000256" key="1">
    <source>
        <dbReference type="ARBA" id="ARBA00022801"/>
    </source>
</evidence>
<dbReference type="EC" id="3.4.22.-" evidence="2"/>
<proteinExistence type="predicted"/>
<dbReference type="InterPro" id="IPR023365">
    <property type="entry name" value="Sortase_dom-sf"/>
</dbReference>
<evidence type="ECO:0000313" key="3">
    <source>
        <dbReference type="Proteomes" id="UP001143307"/>
    </source>
</evidence>
<keyword evidence="3" id="KW-1185">Reference proteome</keyword>
<gene>
    <name evidence="2" type="ORF">EYC87_03830</name>
</gene>
<organism evidence="2 3">
    <name type="scientific">Candidatus Seongchinamella marina</name>
    <dbReference type="NCBI Taxonomy" id="2518990"/>
    <lineage>
        <taxon>Bacteria</taxon>
        <taxon>Pseudomonadati</taxon>
        <taxon>Pseudomonadota</taxon>
        <taxon>Gammaproteobacteria</taxon>
        <taxon>Cellvibrionales</taxon>
        <taxon>Halieaceae</taxon>
        <taxon>Seongchinamella</taxon>
    </lineage>
</organism>
<reference evidence="2" key="1">
    <citation type="submission" date="2019-02" db="EMBL/GenBank/DDBJ databases">
        <authorList>
            <person name="Li S.-H."/>
        </authorList>
    </citation>
    <scope>NUCLEOTIDE SEQUENCE</scope>
    <source>
        <strain evidence="2">IMCC8485</strain>
    </source>
</reference>
<evidence type="ECO:0000313" key="2">
    <source>
        <dbReference type="EMBL" id="MCX2972716.1"/>
    </source>
</evidence>